<dbReference type="Proteomes" id="UP000676428">
    <property type="component" value="Chromosome"/>
</dbReference>
<evidence type="ECO:0000313" key="1">
    <source>
        <dbReference type="EMBL" id="QVK24727.1"/>
    </source>
</evidence>
<dbReference type="PANTHER" id="PTHR43861:SF6">
    <property type="entry name" value="METHYLTRANSFERASE TYPE 11"/>
    <property type="match status" value="1"/>
</dbReference>
<dbReference type="PANTHER" id="PTHR43861">
    <property type="entry name" value="TRANS-ACONITATE 2-METHYLTRANSFERASE-RELATED"/>
    <property type="match status" value="1"/>
</dbReference>
<name>A0ABX8DLR2_9GAMM</name>
<dbReference type="EMBL" id="CP074572">
    <property type="protein sequence ID" value="QVK24727.1"/>
    <property type="molecule type" value="Genomic_DNA"/>
</dbReference>
<dbReference type="Pfam" id="PF13489">
    <property type="entry name" value="Methyltransf_23"/>
    <property type="match status" value="1"/>
</dbReference>
<sequence length="171" mass="20016">MQKNGSTNVLGIEPSDTSRTYAINHYKVPTIDSTIEKYKSDEKFELIIATHVLEHLYNPKIVLEKISKNLTEDGYLLIEVPLWEKEYLQPIGVLSFEHLNYFCEKSLTSIVETSGYQILHLSKNYNINQYPVITIVAKKIEVQKKQLVLIIKRIRKYLFLILRERRFSGKI</sequence>
<keyword evidence="2" id="KW-1185">Reference proteome</keyword>
<dbReference type="Gene3D" id="3.40.50.150">
    <property type="entry name" value="Vaccinia Virus protein VP39"/>
    <property type="match status" value="1"/>
</dbReference>
<accession>A0ABX8DLR2</accession>
<gene>
    <name evidence="1" type="ORF">KHX94_03320</name>
</gene>
<keyword evidence="1" id="KW-0808">Transferase</keyword>
<dbReference type="InterPro" id="IPR029063">
    <property type="entry name" value="SAM-dependent_MTases_sf"/>
</dbReference>
<dbReference type="GO" id="GO:0008168">
    <property type="term" value="F:methyltransferase activity"/>
    <property type="evidence" value="ECO:0007669"/>
    <property type="project" value="UniProtKB-KW"/>
</dbReference>
<reference evidence="1 2" key="1">
    <citation type="journal article" date="2012" name="Int. J. Syst. Evol. Microbiol.">
        <title>Shewanella dokdonensis sp. nov., isolated from seawater.</title>
        <authorList>
            <person name="Sung H.R."/>
            <person name="Yoon J.H."/>
            <person name="Ghim S.Y."/>
        </authorList>
    </citation>
    <scope>NUCLEOTIDE SEQUENCE [LARGE SCALE GENOMIC DNA]</scope>
    <source>
        <strain evidence="1 2">DSM 23626</strain>
    </source>
</reference>
<protein>
    <submittedName>
        <fullName evidence="1">Class I SAM-dependent methyltransferase</fullName>
    </submittedName>
</protein>
<dbReference type="GO" id="GO:0032259">
    <property type="term" value="P:methylation"/>
    <property type="evidence" value="ECO:0007669"/>
    <property type="project" value="UniProtKB-KW"/>
</dbReference>
<proteinExistence type="predicted"/>
<dbReference type="SUPFAM" id="SSF53335">
    <property type="entry name" value="S-adenosyl-L-methionine-dependent methyltransferases"/>
    <property type="match status" value="1"/>
</dbReference>
<keyword evidence="1" id="KW-0489">Methyltransferase</keyword>
<evidence type="ECO:0000313" key="2">
    <source>
        <dbReference type="Proteomes" id="UP000676428"/>
    </source>
</evidence>
<organism evidence="1 2">
    <name type="scientific">Shewanella dokdonensis</name>
    <dbReference type="NCBI Taxonomy" id="712036"/>
    <lineage>
        <taxon>Bacteria</taxon>
        <taxon>Pseudomonadati</taxon>
        <taxon>Pseudomonadota</taxon>
        <taxon>Gammaproteobacteria</taxon>
        <taxon>Alteromonadales</taxon>
        <taxon>Shewanellaceae</taxon>
        <taxon>Shewanella</taxon>
    </lineage>
</organism>